<dbReference type="RefSeq" id="WP_271434856.1">
    <property type="nucleotide sequence ID" value="NZ_CP073355.1"/>
</dbReference>
<feature type="domain" description="HTH crp-type" evidence="5">
    <location>
        <begin position="144"/>
        <end position="210"/>
    </location>
</feature>
<dbReference type="GO" id="GO:0003677">
    <property type="term" value="F:DNA binding"/>
    <property type="evidence" value="ECO:0007669"/>
    <property type="project" value="UniProtKB-KW"/>
</dbReference>
<proteinExistence type="predicted"/>
<keyword evidence="3" id="KW-0804">Transcription</keyword>
<evidence type="ECO:0000313" key="6">
    <source>
        <dbReference type="EMBL" id="URA09720.1"/>
    </source>
</evidence>
<dbReference type="KEGG" id="taqu:KDW03_09555"/>
<dbReference type="InterPro" id="IPR012318">
    <property type="entry name" value="HTH_CRP"/>
</dbReference>
<dbReference type="EMBL" id="CP073355">
    <property type="protein sequence ID" value="URA09720.1"/>
    <property type="molecule type" value="Genomic_DNA"/>
</dbReference>
<keyword evidence="7" id="KW-1185">Reference proteome</keyword>
<dbReference type="InterPro" id="IPR018490">
    <property type="entry name" value="cNMP-bd_dom_sf"/>
</dbReference>
<dbReference type="Gene3D" id="2.60.120.10">
    <property type="entry name" value="Jelly Rolls"/>
    <property type="match status" value="1"/>
</dbReference>
<evidence type="ECO:0000256" key="3">
    <source>
        <dbReference type="ARBA" id="ARBA00023163"/>
    </source>
</evidence>
<evidence type="ECO:0000313" key="7">
    <source>
        <dbReference type="Proteomes" id="UP001056539"/>
    </source>
</evidence>
<dbReference type="SUPFAM" id="SSF51206">
    <property type="entry name" value="cAMP-binding domain-like"/>
    <property type="match status" value="1"/>
</dbReference>
<keyword evidence="2" id="KW-0238">DNA-binding</keyword>
<sequence>MFLPWHLPLFQGISQEERERIQKLPWHEYTFEKKEIILRSGSEYKHLWIIISGECQAIFPSLVGEVFVVEKLRAPVVLASALLFASSSYLPVDVEAITPGKALYVEKSVWENILGECEILRKNFLREVSDKLLLISKRMMLFQLPVEKRLLLYLSQMKKDSMEIHLPMSIENLAAYLFVTRQALCRVFRRLEKEGYLLQDRRTIRLQPRFLEEFGVKNGE</sequence>
<dbReference type="InterPro" id="IPR036390">
    <property type="entry name" value="WH_DNA-bd_sf"/>
</dbReference>
<dbReference type="Pfam" id="PF13545">
    <property type="entry name" value="HTH_Crp_2"/>
    <property type="match status" value="1"/>
</dbReference>
<accession>A0AAX3BC75</accession>
<evidence type="ECO:0000256" key="2">
    <source>
        <dbReference type="ARBA" id="ARBA00023125"/>
    </source>
</evidence>
<reference evidence="6" key="2">
    <citation type="submission" date="2022-06" db="EMBL/GenBank/DDBJ databases">
        <title>Thermospira aquatica gen. nov., sp. nov.</title>
        <authorList>
            <person name="Ben Ali Gam Z."/>
            <person name="Labat M."/>
        </authorList>
    </citation>
    <scope>NUCLEOTIDE SEQUENCE</scope>
    <source>
        <strain evidence="6">F1F22</strain>
    </source>
</reference>
<dbReference type="InterPro" id="IPR000595">
    <property type="entry name" value="cNMP-bd_dom"/>
</dbReference>
<reference evidence="6" key="1">
    <citation type="submission" date="2021-04" db="EMBL/GenBank/DDBJ databases">
        <authorList>
            <person name="Postec A."/>
        </authorList>
    </citation>
    <scope>NUCLEOTIDE SEQUENCE</scope>
    <source>
        <strain evidence="6">F1F22</strain>
    </source>
</reference>
<evidence type="ECO:0000259" key="5">
    <source>
        <dbReference type="PROSITE" id="PS51063"/>
    </source>
</evidence>
<dbReference type="GO" id="GO:0006355">
    <property type="term" value="P:regulation of DNA-templated transcription"/>
    <property type="evidence" value="ECO:0007669"/>
    <property type="project" value="InterPro"/>
</dbReference>
<keyword evidence="1" id="KW-0805">Transcription regulation</keyword>
<dbReference type="Proteomes" id="UP001056539">
    <property type="component" value="Chromosome"/>
</dbReference>
<dbReference type="SMART" id="SM00419">
    <property type="entry name" value="HTH_CRP"/>
    <property type="match status" value="1"/>
</dbReference>
<organism evidence="6 7">
    <name type="scientific">Thermospira aquatica</name>
    <dbReference type="NCBI Taxonomy" id="2828656"/>
    <lineage>
        <taxon>Bacteria</taxon>
        <taxon>Pseudomonadati</taxon>
        <taxon>Spirochaetota</taxon>
        <taxon>Spirochaetia</taxon>
        <taxon>Brevinematales</taxon>
        <taxon>Thermospiraceae</taxon>
        <taxon>Thermospira</taxon>
    </lineage>
</organism>
<protein>
    <submittedName>
        <fullName evidence="6">Crp/Fnr family transcriptional regulator</fullName>
    </submittedName>
</protein>
<dbReference type="CDD" id="cd00038">
    <property type="entry name" value="CAP_ED"/>
    <property type="match status" value="1"/>
</dbReference>
<evidence type="ECO:0000259" key="4">
    <source>
        <dbReference type="PROSITE" id="PS50042"/>
    </source>
</evidence>
<evidence type="ECO:0000256" key="1">
    <source>
        <dbReference type="ARBA" id="ARBA00023015"/>
    </source>
</evidence>
<dbReference type="SUPFAM" id="SSF46785">
    <property type="entry name" value="Winged helix' DNA-binding domain"/>
    <property type="match status" value="1"/>
</dbReference>
<gene>
    <name evidence="6" type="ORF">KDW03_09555</name>
</gene>
<dbReference type="PROSITE" id="PS51063">
    <property type="entry name" value="HTH_CRP_2"/>
    <property type="match status" value="1"/>
</dbReference>
<dbReference type="InterPro" id="IPR014710">
    <property type="entry name" value="RmlC-like_jellyroll"/>
</dbReference>
<dbReference type="Pfam" id="PF00027">
    <property type="entry name" value="cNMP_binding"/>
    <property type="match status" value="1"/>
</dbReference>
<dbReference type="PROSITE" id="PS50042">
    <property type="entry name" value="CNMP_BINDING_3"/>
    <property type="match status" value="1"/>
</dbReference>
<name>A0AAX3BC75_9SPIR</name>
<dbReference type="AlphaFoldDB" id="A0AAX3BC75"/>
<feature type="domain" description="Cyclic nucleotide-binding" evidence="4">
    <location>
        <begin position="9"/>
        <end position="131"/>
    </location>
</feature>